<dbReference type="Gene3D" id="3.30.200.20">
    <property type="entry name" value="Phosphorylase Kinase, domain 1"/>
    <property type="match status" value="1"/>
</dbReference>
<feature type="domain" description="Protein kinase" evidence="10">
    <location>
        <begin position="204"/>
        <end position="561"/>
    </location>
</feature>
<dbReference type="GO" id="GO:0004674">
    <property type="term" value="F:protein serine/threonine kinase activity"/>
    <property type="evidence" value="ECO:0007669"/>
    <property type="project" value="UniProtKB-KW"/>
</dbReference>
<dbReference type="InterPro" id="IPR000719">
    <property type="entry name" value="Prot_kinase_dom"/>
</dbReference>
<dbReference type="InterPro" id="IPR017441">
    <property type="entry name" value="Protein_kinase_ATP_BS"/>
</dbReference>
<evidence type="ECO:0000256" key="5">
    <source>
        <dbReference type="ARBA" id="ARBA00022777"/>
    </source>
</evidence>
<evidence type="ECO:0000256" key="4">
    <source>
        <dbReference type="ARBA" id="ARBA00022741"/>
    </source>
</evidence>
<keyword evidence="12" id="KW-1185">Reference proteome</keyword>
<evidence type="ECO:0000256" key="8">
    <source>
        <dbReference type="ARBA" id="ARBA00048679"/>
    </source>
</evidence>
<dbReference type="GeneID" id="88175193"/>
<dbReference type="KEGG" id="asau:88175193"/>
<name>A0AAX4HE56_9ASCO</name>
<sequence length="592" mass="66299">MLILNSKQHGPSAQRKPQRFNLGGILKKNFAWKKSVNSLASTLDTVQLDYPSPAIAGIDAIPGSPPQRKSSGVLQAGLVFAGKSHGLVPSASSAFGDNYTTYPACLSDVLIPRSENAPMSSSESSADDTPFNTECISLLNSDLTSEMNMDNVFDSYFCCSKPASAESDVISFNEHSEEKITDYSILGYHPVKIGDEFTSDISRYRVLRKLGWGHFSTVWLCSSLISGQFVALKIVKLGKNYTEAALDEISILRLLQEDDKGYPVDDSPVVSLLDHFTIQGPNGTHIAMAFELMGENLLHLIFQNKSQKFAAASQKEPVSPYLLPVDTLRLIIFQLLQGTDYMHRHSVIHTDIKPENILITHKAEISGDIFPLKIPTKFQILPSQPLHQSTSAEEPIEIKVADLGNATFCNLHLSDHIQTRQYRAPEILLGHSWGALADVWSIGCLIFELLTGDYLFEPNLGASFTKDEDHLAQIIELLGVFPSMEYAQDCERYRKYFLDNNSLRHISKLKFWSLESVLEEKYKFDMADDNIKLLCDLLLKCLRYDLSERYDCGSLMAHPFFKKDAKFDQRECDELPNNNFNVPGFTCEEQAP</sequence>
<dbReference type="GO" id="GO:0005524">
    <property type="term" value="F:ATP binding"/>
    <property type="evidence" value="ECO:0007669"/>
    <property type="project" value="UniProtKB-UniRule"/>
</dbReference>
<protein>
    <recommendedName>
        <fullName evidence="1">non-specific serine/threonine protein kinase</fullName>
        <ecNumber evidence="1">2.7.11.1</ecNumber>
    </recommendedName>
</protein>
<evidence type="ECO:0000256" key="7">
    <source>
        <dbReference type="ARBA" id="ARBA00047899"/>
    </source>
</evidence>
<dbReference type="RefSeq" id="XP_062879150.1">
    <property type="nucleotide sequence ID" value="XM_063023080.1"/>
</dbReference>
<feature type="binding site" evidence="9">
    <location>
        <position position="233"/>
    </location>
    <ligand>
        <name>ATP</name>
        <dbReference type="ChEBI" id="CHEBI:30616"/>
    </ligand>
</feature>
<keyword evidence="6 9" id="KW-0067">ATP-binding</keyword>
<dbReference type="Proteomes" id="UP001338582">
    <property type="component" value="Chromosome 5"/>
</dbReference>
<dbReference type="GO" id="GO:0050684">
    <property type="term" value="P:regulation of mRNA processing"/>
    <property type="evidence" value="ECO:0007669"/>
    <property type="project" value="TreeGrafter"/>
</dbReference>
<evidence type="ECO:0000256" key="1">
    <source>
        <dbReference type="ARBA" id="ARBA00012513"/>
    </source>
</evidence>
<gene>
    <name evidence="11" type="ORF">PUMCH_004132</name>
</gene>
<dbReference type="PROSITE" id="PS00108">
    <property type="entry name" value="PROTEIN_KINASE_ST"/>
    <property type="match status" value="1"/>
</dbReference>
<dbReference type="AlphaFoldDB" id="A0AAX4HE56"/>
<comment type="catalytic activity">
    <reaction evidence="7">
        <text>L-threonyl-[protein] + ATP = O-phospho-L-threonyl-[protein] + ADP + H(+)</text>
        <dbReference type="Rhea" id="RHEA:46608"/>
        <dbReference type="Rhea" id="RHEA-COMP:11060"/>
        <dbReference type="Rhea" id="RHEA-COMP:11605"/>
        <dbReference type="ChEBI" id="CHEBI:15378"/>
        <dbReference type="ChEBI" id="CHEBI:30013"/>
        <dbReference type="ChEBI" id="CHEBI:30616"/>
        <dbReference type="ChEBI" id="CHEBI:61977"/>
        <dbReference type="ChEBI" id="CHEBI:456216"/>
        <dbReference type="EC" id="2.7.11.1"/>
    </reaction>
</comment>
<dbReference type="PROSITE" id="PS00107">
    <property type="entry name" value="PROTEIN_KINASE_ATP"/>
    <property type="match status" value="1"/>
</dbReference>
<dbReference type="FunFam" id="3.30.200.20:FF:000770">
    <property type="entry name" value="SRSF protein kinase 2"/>
    <property type="match status" value="1"/>
</dbReference>
<dbReference type="PANTHER" id="PTHR47634:SF9">
    <property type="entry name" value="PROTEIN KINASE DOMAIN-CONTAINING PROTEIN-RELATED"/>
    <property type="match status" value="1"/>
</dbReference>
<evidence type="ECO:0000256" key="2">
    <source>
        <dbReference type="ARBA" id="ARBA00022527"/>
    </source>
</evidence>
<dbReference type="EMBL" id="CP138898">
    <property type="protein sequence ID" value="WPK26771.1"/>
    <property type="molecule type" value="Genomic_DNA"/>
</dbReference>
<reference evidence="11 12" key="1">
    <citation type="submission" date="2023-10" db="EMBL/GenBank/DDBJ databases">
        <title>Draft Genome Sequence of Candida saopaulonensis from a very Premature Infant with Sepsis.</title>
        <authorList>
            <person name="Ning Y."/>
            <person name="Dai R."/>
            <person name="Xiao M."/>
            <person name="Xu Y."/>
            <person name="Yan Q."/>
            <person name="Zhang L."/>
        </authorList>
    </citation>
    <scope>NUCLEOTIDE SEQUENCE [LARGE SCALE GENOMIC DNA]</scope>
    <source>
        <strain evidence="11 12">19XY460</strain>
    </source>
</reference>
<dbReference type="GO" id="GO:0030447">
    <property type="term" value="P:filamentous growth"/>
    <property type="evidence" value="ECO:0007669"/>
    <property type="project" value="UniProtKB-ARBA"/>
</dbReference>
<keyword evidence="4 9" id="KW-0547">Nucleotide-binding</keyword>
<dbReference type="EC" id="2.7.11.1" evidence="1"/>
<organism evidence="11 12">
    <name type="scientific">Australozyma saopauloensis</name>
    <dbReference type="NCBI Taxonomy" id="291208"/>
    <lineage>
        <taxon>Eukaryota</taxon>
        <taxon>Fungi</taxon>
        <taxon>Dikarya</taxon>
        <taxon>Ascomycota</taxon>
        <taxon>Saccharomycotina</taxon>
        <taxon>Pichiomycetes</taxon>
        <taxon>Metschnikowiaceae</taxon>
        <taxon>Australozyma</taxon>
    </lineage>
</organism>
<comment type="catalytic activity">
    <reaction evidence="8">
        <text>L-seryl-[protein] + ATP = O-phospho-L-seryl-[protein] + ADP + H(+)</text>
        <dbReference type="Rhea" id="RHEA:17989"/>
        <dbReference type="Rhea" id="RHEA-COMP:9863"/>
        <dbReference type="Rhea" id="RHEA-COMP:11604"/>
        <dbReference type="ChEBI" id="CHEBI:15378"/>
        <dbReference type="ChEBI" id="CHEBI:29999"/>
        <dbReference type="ChEBI" id="CHEBI:30616"/>
        <dbReference type="ChEBI" id="CHEBI:83421"/>
        <dbReference type="ChEBI" id="CHEBI:456216"/>
        <dbReference type="EC" id="2.7.11.1"/>
    </reaction>
</comment>
<proteinExistence type="predicted"/>
<keyword evidence="2" id="KW-0723">Serine/threonine-protein kinase</keyword>
<dbReference type="InterPro" id="IPR008271">
    <property type="entry name" value="Ser/Thr_kinase_AS"/>
</dbReference>
<dbReference type="Gene3D" id="1.10.510.10">
    <property type="entry name" value="Transferase(Phosphotransferase) domain 1"/>
    <property type="match status" value="1"/>
</dbReference>
<evidence type="ECO:0000313" key="12">
    <source>
        <dbReference type="Proteomes" id="UP001338582"/>
    </source>
</evidence>
<keyword evidence="5" id="KW-0418">Kinase</keyword>
<dbReference type="FunFam" id="1.10.510.10:FF:000275">
    <property type="entry name" value="SRSF protein kinase 2 isoform X3"/>
    <property type="match status" value="1"/>
</dbReference>
<dbReference type="InterPro" id="IPR051334">
    <property type="entry name" value="SRPK"/>
</dbReference>
<evidence type="ECO:0000256" key="3">
    <source>
        <dbReference type="ARBA" id="ARBA00022679"/>
    </source>
</evidence>
<dbReference type="PROSITE" id="PS50011">
    <property type="entry name" value="PROTEIN_KINASE_DOM"/>
    <property type="match status" value="1"/>
</dbReference>
<dbReference type="SMART" id="SM00220">
    <property type="entry name" value="S_TKc"/>
    <property type="match status" value="1"/>
</dbReference>
<dbReference type="GO" id="GO:0000245">
    <property type="term" value="P:spliceosomal complex assembly"/>
    <property type="evidence" value="ECO:0007669"/>
    <property type="project" value="TreeGrafter"/>
</dbReference>
<dbReference type="Pfam" id="PF00069">
    <property type="entry name" value="Pkinase"/>
    <property type="match status" value="1"/>
</dbReference>
<evidence type="ECO:0000259" key="10">
    <source>
        <dbReference type="PROSITE" id="PS50011"/>
    </source>
</evidence>
<dbReference type="SUPFAM" id="SSF56112">
    <property type="entry name" value="Protein kinase-like (PK-like)"/>
    <property type="match status" value="1"/>
</dbReference>
<dbReference type="GO" id="GO:0005634">
    <property type="term" value="C:nucleus"/>
    <property type="evidence" value="ECO:0007669"/>
    <property type="project" value="TreeGrafter"/>
</dbReference>
<dbReference type="PANTHER" id="PTHR47634">
    <property type="entry name" value="PROTEIN KINASE DOMAIN-CONTAINING PROTEIN-RELATED"/>
    <property type="match status" value="1"/>
</dbReference>
<keyword evidence="3" id="KW-0808">Transferase</keyword>
<dbReference type="InterPro" id="IPR011009">
    <property type="entry name" value="Kinase-like_dom_sf"/>
</dbReference>
<accession>A0AAX4HE56</accession>
<evidence type="ECO:0000256" key="6">
    <source>
        <dbReference type="ARBA" id="ARBA00022840"/>
    </source>
</evidence>
<evidence type="ECO:0000313" key="11">
    <source>
        <dbReference type="EMBL" id="WPK26771.1"/>
    </source>
</evidence>
<dbReference type="GO" id="GO:0005737">
    <property type="term" value="C:cytoplasm"/>
    <property type="evidence" value="ECO:0007669"/>
    <property type="project" value="TreeGrafter"/>
</dbReference>
<evidence type="ECO:0000256" key="9">
    <source>
        <dbReference type="PROSITE-ProRule" id="PRU10141"/>
    </source>
</evidence>